<evidence type="ECO:0000313" key="8">
    <source>
        <dbReference type="Proteomes" id="UP000028545"/>
    </source>
</evidence>
<name>A0A084FWN1_PSEDA</name>
<dbReference type="RefSeq" id="XP_016639292.1">
    <property type="nucleotide sequence ID" value="XM_016790782.1"/>
</dbReference>
<dbReference type="PANTHER" id="PTHR24058">
    <property type="entry name" value="DUAL SPECIFICITY PROTEIN KINASE"/>
    <property type="match status" value="1"/>
</dbReference>
<gene>
    <name evidence="7" type="ORF">SAPIO_CDS9359</name>
</gene>
<dbReference type="VEuPathDB" id="FungiDB:SAPIO_CDS9359"/>
<dbReference type="Proteomes" id="UP000028545">
    <property type="component" value="Unassembled WGS sequence"/>
</dbReference>
<keyword evidence="2" id="KW-0808">Transferase</keyword>
<evidence type="ECO:0000256" key="3">
    <source>
        <dbReference type="ARBA" id="ARBA00022741"/>
    </source>
</evidence>
<feature type="domain" description="Protein kinase" evidence="6">
    <location>
        <begin position="1"/>
        <end position="163"/>
    </location>
</feature>
<dbReference type="HOGENOM" id="CLU_000288_81_11_1"/>
<dbReference type="InterPro" id="IPR000719">
    <property type="entry name" value="Prot_kinase_dom"/>
</dbReference>
<dbReference type="AlphaFoldDB" id="A0A084FWN1"/>
<evidence type="ECO:0000313" key="7">
    <source>
        <dbReference type="EMBL" id="KEZ39493.1"/>
    </source>
</evidence>
<evidence type="ECO:0000259" key="6">
    <source>
        <dbReference type="PROSITE" id="PS50011"/>
    </source>
</evidence>
<accession>A0A084FWN1</accession>
<dbReference type="SUPFAM" id="SSF56112">
    <property type="entry name" value="Protein kinase-like (PK-like)"/>
    <property type="match status" value="1"/>
</dbReference>
<dbReference type="OMA" id="FRAMDEN"/>
<sequence length="163" mass="18760">MLTLEDESILHDFEKAEADEPSPTKAIDDTRIIYGSREFRLPKGSLWGQPVLCDFGEARIGSSHRGFIQPELYRAPEVLFGMEWNFAADIWNAAVLIWDLFENRPLFRAMDENMESSETAYVAEMVAYLGLPPLEYIQRSEMTRKVFDDQGSQRDFNLITLSN</sequence>
<dbReference type="InterPro" id="IPR011009">
    <property type="entry name" value="Kinase-like_dom_sf"/>
</dbReference>
<dbReference type="Gene3D" id="1.10.510.10">
    <property type="entry name" value="Transferase(Phosphotransferase) domain 1"/>
    <property type="match status" value="1"/>
</dbReference>
<reference evidence="7 8" key="1">
    <citation type="journal article" date="2014" name="Genome Announc.">
        <title>Draft genome sequence of the pathogenic fungus Scedosporium apiospermum.</title>
        <authorList>
            <person name="Vandeputte P."/>
            <person name="Ghamrawi S."/>
            <person name="Rechenmann M."/>
            <person name="Iltis A."/>
            <person name="Giraud S."/>
            <person name="Fleury M."/>
            <person name="Thornton C."/>
            <person name="Delhaes L."/>
            <person name="Meyer W."/>
            <person name="Papon N."/>
            <person name="Bouchara J.P."/>
        </authorList>
    </citation>
    <scope>NUCLEOTIDE SEQUENCE [LARGE SCALE GENOMIC DNA]</scope>
    <source>
        <strain evidence="7 8">IHEM 14462</strain>
    </source>
</reference>
<dbReference type="OrthoDB" id="5979581at2759"/>
<keyword evidence="5" id="KW-0067">ATP-binding</keyword>
<evidence type="ECO:0000256" key="4">
    <source>
        <dbReference type="ARBA" id="ARBA00022777"/>
    </source>
</evidence>
<dbReference type="EMBL" id="JOWA01000143">
    <property type="protein sequence ID" value="KEZ39493.1"/>
    <property type="molecule type" value="Genomic_DNA"/>
</dbReference>
<dbReference type="GO" id="GO:0005524">
    <property type="term" value="F:ATP binding"/>
    <property type="evidence" value="ECO:0007669"/>
    <property type="project" value="UniProtKB-KW"/>
</dbReference>
<dbReference type="KEGG" id="sapo:SAPIO_CDS9359"/>
<keyword evidence="8" id="KW-1185">Reference proteome</keyword>
<organism evidence="7 8">
    <name type="scientific">Pseudallescheria apiosperma</name>
    <name type="common">Scedosporium apiospermum</name>
    <dbReference type="NCBI Taxonomy" id="563466"/>
    <lineage>
        <taxon>Eukaryota</taxon>
        <taxon>Fungi</taxon>
        <taxon>Dikarya</taxon>
        <taxon>Ascomycota</taxon>
        <taxon>Pezizomycotina</taxon>
        <taxon>Sordariomycetes</taxon>
        <taxon>Hypocreomycetidae</taxon>
        <taxon>Microascales</taxon>
        <taxon>Microascaceae</taxon>
        <taxon>Scedosporium</taxon>
    </lineage>
</organism>
<dbReference type="GO" id="GO:0004674">
    <property type="term" value="F:protein serine/threonine kinase activity"/>
    <property type="evidence" value="ECO:0007669"/>
    <property type="project" value="UniProtKB-KW"/>
</dbReference>
<evidence type="ECO:0000256" key="1">
    <source>
        <dbReference type="ARBA" id="ARBA00022527"/>
    </source>
</evidence>
<keyword evidence="3" id="KW-0547">Nucleotide-binding</keyword>
<keyword evidence="1" id="KW-0723">Serine/threonine-protein kinase</keyword>
<protein>
    <recommendedName>
        <fullName evidence="6">Protein kinase domain-containing protein</fullName>
    </recommendedName>
</protein>
<dbReference type="InterPro" id="IPR050494">
    <property type="entry name" value="Ser_Thr_dual-spec_kinase"/>
</dbReference>
<evidence type="ECO:0000256" key="2">
    <source>
        <dbReference type="ARBA" id="ARBA00022679"/>
    </source>
</evidence>
<comment type="caution">
    <text evidence="7">The sequence shown here is derived from an EMBL/GenBank/DDBJ whole genome shotgun (WGS) entry which is preliminary data.</text>
</comment>
<dbReference type="GeneID" id="27728431"/>
<evidence type="ECO:0000256" key="5">
    <source>
        <dbReference type="ARBA" id="ARBA00022840"/>
    </source>
</evidence>
<proteinExistence type="predicted"/>
<dbReference type="PROSITE" id="PS50011">
    <property type="entry name" value="PROTEIN_KINASE_DOM"/>
    <property type="match status" value="1"/>
</dbReference>
<keyword evidence="4" id="KW-0418">Kinase</keyword>